<organism evidence="3 4">
    <name type="scientific">Arenicella chitinivorans</name>
    <dbReference type="NCBI Taxonomy" id="1329800"/>
    <lineage>
        <taxon>Bacteria</taxon>
        <taxon>Pseudomonadati</taxon>
        <taxon>Pseudomonadota</taxon>
        <taxon>Gammaproteobacteria</taxon>
        <taxon>Arenicellales</taxon>
        <taxon>Arenicellaceae</taxon>
        <taxon>Arenicella</taxon>
    </lineage>
</organism>
<dbReference type="InterPro" id="IPR002347">
    <property type="entry name" value="SDR_fam"/>
</dbReference>
<dbReference type="InterPro" id="IPR020904">
    <property type="entry name" value="Sc_DH/Rdtase_CS"/>
</dbReference>
<gene>
    <name evidence="3" type="ORF">GCM10008090_08640</name>
</gene>
<dbReference type="PRINTS" id="PR00081">
    <property type="entry name" value="GDHRDH"/>
</dbReference>
<proteinExistence type="inferred from homology"/>
<dbReference type="Proteomes" id="UP000614811">
    <property type="component" value="Unassembled WGS sequence"/>
</dbReference>
<dbReference type="PANTHER" id="PTHR44169:SF6">
    <property type="entry name" value="NADPH-DEPENDENT 1-ACYLDIHYDROXYACETONE PHOSPHATE REDUCTASE"/>
    <property type="match status" value="1"/>
</dbReference>
<dbReference type="GO" id="GO:0016491">
    <property type="term" value="F:oxidoreductase activity"/>
    <property type="evidence" value="ECO:0007669"/>
    <property type="project" value="UniProtKB-KW"/>
</dbReference>
<dbReference type="RefSeq" id="WP_189398760.1">
    <property type="nucleotide sequence ID" value="NZ_BMXA01000001.1"/>
</dbReference>
<evidence type="ECO:0000313" key="3">
    <source>
        <dbReference type="EMBL" id="GHA01743.1"/>
    </source>
</evidence>
<name>A0A918RJY3_9GAMM</name>
<dbReference type="PANTHER" id="PTHR44169">
    <property type="entry name" value="NADPH-DEPENDENT 1-ACYLDIHYDROXYACETONE PHOSPHATE REDUCTASE"/>
    <property type="match status" value="1"/>
</dbReference>
<evidence type="ECO:0000256" key="2">
    <source>
        <dbReference type="ARBA" id="ARBA00023002"/>
    </source>
</evidence>
<evidence type="ECO:0000256" key="1">
    <source>
        <dbReference type="ARBA" id="ARBA00006484"/>
    </source>
</evidence>
<reference evidence="3" key="1">
    <citation type="journal article" date="2014" name="Int. J. Syst. Evol. Microbiol.">
        <title>Complete genome sequence of Corynebacterium casei LMG S-19264T (=DSM 44701T), isolated from a smear-ripened cheese.</title>
        <authorList>
            <consortium name="US DOE Joint Genome Institute (JGI-PGF)"/>
            <person name="Walter F."/>
            <person name="Albersmeier A."/>
            <person name="Kalinowski J."/>
            <person name="Ruckert C."/>
        </authorList>
    </citation>
    <scope>NUCLEOTIDE SEQUENCE</scope>
    <source>
        <strain evidence="3">KCTC 12711</strain>
    </source>
</reference>
<keyword evidence="4" id="KW-1185">Reference proteome</keyword>
<keyword evidence="2" id="KW-0560">Oxidoreductase</keyword>
<accession>A0A918RJY3</accession>
<dbReference type="PROSITE" id="PS00061">
    <property type="entry name" value="ADH_SHORT"/>
    <property type="match status" value="1"/>
</dbReference>
<dbReference type="AlphaFoldDB" id="A0A918RJY3"/>
<dbReference type="EMBL" id="BMXA01000001">
    <property type="protein sequence ID" value="GHA01743.1"/>
    <property type="molecule type" value="Genomic_DNA"/>
</dbReference>
<reference evidence="3" key="2">
    <citation type="submission" date="2020-09" db="EMBL/GenBank/DDBJ databases">
        <authorList>
            <person name="Sun Q."/>
            <person name="Kim S."/>
        </authorList>
    </citation>
    <scope>NUCLEOTIDE SEQUENCE</scope>
    <source>
        <strain evidence="3">KCTC 12711</strain>
    </source>
</reference>
<dbReference type="Gene3D" id="3.40.50.720">
    <property type="entry name" value="NAD(P)-binding Rossmann-like Domain"/>
    <property type="match status" value="1"/>
</dbReference>
<sequence>MQVEQQKTVFITGCSSGIGHASAHLLHQLNFKVVASVRNPNHITRLTDLGIECIHLDLSDEHSVQSAVDYLHGKHPNLYALVNNGAYGQPGAVEDLSRTALKAQFETNLFGTHDLTQKLLPLLRKQTTARIIQVSSVLGFVALPLRGAYNASKFALEGLSDTLRLELKNTNIEVILIEPGAIDTQFRSNALLQFEQHINPEGSHYMAQYEAARVRLERTEPGRFALPAASVAKDIHHALTAKRPKLRYRQTLPTIVIAKLKRILSTRMMDKILSNDR</sequence>
<dbReference type="Pfam" id="PF00106">
    <property type="entry name" value="adh_short"/>
    <property type="match status" value="1"/>
</dbReference>
<dbReference type="InterPro" id="IPR036291">
    <property type="entry name" value="NAD(P)-bd_dom_sf"/>
</dbReference>
<evidence type="ECO:0000313" key="4">
    <source>
        <dbReference type="Proteomes" id="UP000614811"/>
    </source>
</evidence>
<dbReference type="CDD" id="cd05374">
    <property type="entry name" value="17beta-HSD-like_SDR_c"/>
    <property type="match status" value="1"/>
</dbReference>
<comment type="similarity">
    <text evidence="1">Belongs to the short-chain dehydrogenases/reductases (SDR) family.</text>
</comment>
<protein>
    <submittedName>
        <fullName evidence="3">Short-chain dehydrogenase/reductase</fullName>
    </submittedName>
</protein>
<dbReference type="SUPFAM" id="SSF51735">
    <property type="entry name" value="NAD(P)-binding Rossmann-fold domains"/>
    <property type="match status" value="1"/>
</dbReference>
<comment type="caution">
    <text evidence="3">The sequence shown here is derived from an EMBL/GenBank/DDBJ whole genome shotgun (WGS) entry which is preliminary data.</text>
</comment>